<organism evidence="5 6">
    <name type="scientific">Albula glossodonta</name>
    <name type="common">roundjaw bonefish</name>
    <dbReference type="NCBI Taxonomy" id="121402"/>
    <lineage>
        <taxon>Eukaryota</taxon>
        <taxon>Metazoa</taxon>
        <taxon>Chordata</taxon>
        <taxon>Craniata</taxon>
        <taxon>Vertebrata</taxon>
        <taxon>Euteleostomi</taxon>
        <taxon>Actinopterygii</taxon>
        <taxon>Neopterygii</taxon>
        <taxon>Teleostei</taxon>
        <taxon>Albuliformes</taxon>
        <taxon>Albulidae</taxon>
        <taxon>Albula</taxon>
    </lineage>
</organism>
<dbReference type="Gene3D" id="2.60.40.10">
    <property type="entry name" value="Immunoglobulins"/>
    <property type="match status" value="1"/>
</dbReference>
<feature type="chain" id="PRO_5035931511" description="Immunoglobulin V-set domain-containing protein" evidence="3">
    <location>
        <begin position="21"/>
        <end position="314"/>
    </location>
</feature>
<evidence type="ECO:0000256" key="2">
    <source>
        <dbReference type="SAM" id="Phobius"/>
    </source>
</evidence>
<gene>
    <name evidence="5" type="ORF">JZ751_008303</name>
</gene>
<dbReference type="Proteomes" id="UP000824540">
    <property type="component" value="Unassembled WGS sequence"/>
</dbReference>
<comment type="caution">
    <text evidence="5">The sequence shown here is derived from an EMBL/GenBank/DDBJ whole genome shotgun (WGS) entry which is preliminary data.</text>
</comment>
<dbReference type="InterPro" id="IPR013106">
    <property type="entry name" value="Ig_V-set"/>
</dbReference>
<feature type="transmembrane region" description="Helical" evidence="2">
    <location>
        <begin position="229"/>
        <end position="253"/>
    </location>
</feature>
<dbReference type="SUPFAM" id="SSF48726">
    <property type="entry name" value="Immunoglobulin"/>
    <property type="match status" value="1"/>
</dbReference>
<feature type="compositionally biased region" description="Basic and acidic residues" evidence="1">
    <location>
        <begin position="297"/>
        <end position="306"/>
    </location>
</feature>
<keyword evidence="2" id="KW-0472">Membrane</keyword>
<dbReference type="Pfam" id="PF07686">
    <property type="entry name" value="V-set"/>
    <property type="match status" value="1"/>
</dbReference>
<keyword evidence="3" id="KW-0732">Signal</keyword>
<accession>A0A8T2N6T5</accession>
<feature type="region of interest" description="Disordered" evidence="1">
    <location>
        <begin position="287"/>
        <end position="314"/>
    </location>
</feature>
<evidence type="ECO:0000259" key="4">
    <source>
        <dbReference type="Pfam" id="PF07686"/>
    </source>
</evidence>
<keyword evidence="2" id="KW-1133">Transmembrane helix</keyword>
<dbReference type="InterPro" id="IPR013783">
    <property type="entry name" value="Ig-like_fold"/>
</dbReference>
<proteinExistence type="predicted"/>
<feature type="signal peptide" evidence="3">
    <location>
        <begin position="1"/>
        <end position="20"/>
    </location>
</feature>
<dbReference type="InterPro" id="IPR036179">
    <property type="entry name" value="Ig-like_dom_sf"/>
</dbReference>
<feature type="domain" description="Immunoglobulin V-set" evidence="4">
    <location>
        <begin position="28"/>
        <end position="125"/>
    </location>
</feature>
<feature type="non-terminal residue" evidence="5">
    <location>
        <position position="1"/>
    </location>
</feature>
<evidence type="ECO:0000313" key="6">
    <source>
        <dbReference type="Proteomes" id="UP000824540"/>
    </source>
</evidence>
<sequence>MISLVVCLLSIFIIYQTAECLDEPVSFVSGTIGKNVTIQSRVNSIPNAYAHYSWYRQWPGGKVERIAYFSTYSQQFGRYTGKVDTESNNLNLTVSDAKLADSGRYFGVMHAGDSVTPGIATDLAVTDPKRVPVMRVFRSGAGTFLCELKGGGPQWSEPQWKTEGDEGRAELPLPDVEKFVNEHGDFIQSSILSVADEIPDLICFSRHETGLIILTRIKQHSSFESKCSVMLYFGPLSAVLLLVTVITGGLWAWRQKRQAETKADPKRVPVMRVFRSGAGTFLCELKGGGPQWSEPQWKTEGDEGRAELQQPDVE</sequence>
<keyword evidence="2" id="KW-0812">Transmembrane</keyword>
<evidence type="ECO:0000256" key="3">
    <source>
        <dbReference type="SAM" id="SignalP"/>
    </source>
</evidence>
<name>A0A8T2N6T5_9TELE</name>
<keyword evidence="6" id="KW-1185">Reference proteome</keyword>
<evidence type="ECO:0000313" key="5">
    <source>
        <dbReference type="EMBL" id="KAG9334321.1"/>
    </source>
</evidence>
<dbReference type="EMBL" id="JAFBMS010000154">
    <property type="protein sequence ID" value="KAG9334321.1"/>
    <property type="molecule type" value="Genomic_DNA"/>
</dbReference>
<evidence type="ECO:0000256" key="1">
    <source>
        <dbReference type="SAM" id="MobiDB-lite"/>
    </source>
</evidence>
<protein>
    <recommendedName>
        <fullName evidence="4">Immunoglobulin V-set domain-containing protein</fullName>
    </recommendedName>
</protein>
<reference evidence="5" key="1">
    <citation type="thesis" date="2021" institute="BYU ScholarsArchive" country="Provo, UT, USA">
        <title>Applications of and Algorithms for Genome Assembly and Genomic Analyses with an Emphasis on Marine Teleosts.</title>
        <authorList>
            <person name="Pickett B.D."/>
        </authorList>
    </citation>
    <scope>NUCLEOTIDE SEQUENCE</scope>
    <source>
        <strain evidence="5">HI-2016</strain>
    </source>
</reference>
<dbReference type="AlphaFoldDB" id="A0A8T2N6T5"/>
<dbReference type="OrthoDB" id="8778643at2759"/>